<organism evidence="3 4">
    <name type="scientific">Fusarium zealandicum</name>
    <dbReference type="NCBI Taxonomy" id="1053134"/>
    <lineage>
        <taxon>Eukaryota</taxon>
        <taxon>Fungi</taxon>
        <taxon>Dikarya</taxon>
        <taxon>Ascomycota</taxon>
        <taxon>Pezizomycotina</taxon>
        <taxon>Sordariomycetes</taxon>
        <taxon>Hypocreomycetidae</taxon>
        <taxon>Hypocreales</taxon>
        <taxon>Nectriaceae</taxon>
        <taxon>Fusarium</taxon>
        <taxon>Fusarium staphyleae species complex</taxon>
    </lineage>
</organism>
<dbReference type="EMBL" id="JABEYC010000165">
    <property type="protein sequence ID" value="KAF4981514.1"/>
    <property type="molecule type" value="Genomic_DNA"/>
</dbReference>
<accession>A0A8H4UQS2</accession>
<evidence type="ECO:0000313" key="4">
    <source>
        <dbReference type="Proteomes" id="UP000635477"/>
    </source>
</evidence>
<reference evidence="3" key="2">
    <citation type="submission" date="2020-05" db="EMBL/GenBank/DDBJ databases">
        <authorList>
            <person name="Kim H.-S."/>
            <person name="Proctor R.H."/>
            <person name="Brown D.W."/>
        </authorList>
    </citation>
    <scope>NUCLEOTIDE SEQUENCE</scope>
    <source>
        <strain evidence="3">NRRL 22465</strain>
    </source>
</reference>
<comment type="caution">
    <text evidence="3">The sequence shown here is derived from an EMBL/GenBank/DDBJ whole genome shotgun (WGS) entry which is preliminary data.</text>
</comment>
<dbReference type="Proteomes" id="UP000635477">
    <property type="component" value="Unassembled WGS sequence"/>
</dbReference>
<evidence type="ECO:0000256" key="2">
    <source>
        <dbReference type="SAM" id="SignalP"/>
    </source>
</evidence>
<evidence type="ECO:0008006" key="5">
    <source>
        <dbReference type="Google" id="ProtNLM"/>
    </source>
</evidence>
<feature type="signal peptide" evidence="2">
    <location>
        <begin position="1"/>
        <end position="19"/>
    </location>
</feature>
<feature type="region of interest" description="Disordered" evidence="1">
    <location>
        <begin position="187"/>
        <end position="208"/>
    </location>
</feature>
<feature type="compositionally biased region" description="Gly residues" evidence="1">
    <location>
        <begin position="189"/>
        <end position="199"/>
    </location>
</feature>
<evidence type="ECO:0000256" key="1">
    <source>
        <dbReference type="SAM" id="MobiDB-lite"/>
    </source>
</evidence>
<keyword evidence="2" id="KW-0732">Signal</keyword>
<dbReference type="AlphaFoldDB" id="A0A8H4UQS2"/>
<dbReference type="OrthoDB" id="5086500at2759"/>
<name>A0A8H4UQS2_9HYPO</name>
<proteinExistence type="predicted"/>
<sequence>MKTFAAVGVLSTLVSQAIANLDVVTLFAKPNAYIQEASATLVVGDVPNPITEDVALWSAIMMENQASFLQGVTENAPAGLGYCTNLGKQWCNFAYALIGTEANAGTPVKAAPGSRIKTHYKMNPKTQMWDQNLYVNDKLVSSVSTSKGQHGEIFYISIECAAGTCATAPEHSWEDVSITLSSADSSFGQTGGWEQGTTGGEMSTSDGGKTWKFTTLEIPATDV</sequence>
<evidence type="ECO:0000313" key="3">
    <source>
        <dbReference type="EMBL" id="KAF4981514.1"/>
    </source>
</evidence>
<feature type="chain" id="PRO_5034898129" description="Secreted protein" evidence="2">
    <location>
        <begin position="20"/>
        <end position="223"/>
    </location>
</feature>
<reference evidence="3" key="1">
    <citation type="journal article" date="2020" name="BMC Genomics">
        <title>Correction to: Identification and distribution of gene clusters required for synthesis of sphingolipid metabolism inhibitors in diverse species of the filamentous fungus Fusarium.</title>
        <authorList>
            <person name="Kim H.S."/>
            <person name="Lohmar J.M."/>
            <person name="Busman M."/>
            <person name="Brown D.W."/>
            <person name="Naumann T.A."/>
            <person name="Divon H.H."/>
            <person name="Lysoe E."/>
            <person name="Uhlig S."/>
            <person name="Proctor R.H."/>
        </authorList>
    </citation>
    <scope>NUCLEOTIDE SEQUENCE</scope>
    <source>
        <strain evidence="3">NRRL 22465</strain>
    </source>
</reference>
<protein>
    <recommendedName>
        <fullName evidence="5">Secreted protein</fullName>
    </recommendedName>
</protein>
<keyword evidence="4" id="KW-1185">Reference proteome</keyword>
<gene>
    <name evidence="3" type="ORF">FZEAL_2699</name>
</gene>